<sequence>MLNAGIGRPSLSRATHNGPHGQLAALLIASSSVRYASAWSKLATVFETQICDSLAYTLIPALPFRTDASIYISTYPGW</sequence>
<dbReference type="OrthoDB" id="3809322at2759"/>
<name>A0A9P4MVP8_9PLEO</name>
<accession>A0A9P4MVP8</accession>
<protein>
    <submittedName>
        <fullName evidence="1">Uncharacterized protein</fullName>
    </submittedName>
</protein>
<keyword evidence="2" id="KW-1185">Reference proteome</keyword>
<dbReference type="Proteomes" id="UP000800093">
    <property type="component" value="Unassembled WGS sequence"/>
</dbReference>
<dbReference type="EMBL" id="ML986714">
    <property type="protein sequence ID" value="KAF2259260.1"/>
    <property type="molecule type" value="Genomic_DNA"/>
</dbReference>
<organism evidence="1 2">
    <name type="scientific">Lojkania enalia</name>
    <dbReference type="NCBI Taxonomy" id="147567"/>
    <lineage>
        <taxon>Eukaryota</taxon>
        <taxon>Fungi</taxon>
        <taxon>Dikarya</taxon>
        <taxon>Ascomycota</taxon>
        <taxon>Pezizomycotina</taxon>
        <taxon>Dothideomycetes</taxon>
        <taxon>Pleosporomycetidae</taxon>
        <taxon>Pleosporales</taxon>
        <taxon>Pleosporales incertae sedis</taxon>
        <taxon>Lojkania</taxon>
    </lineage>
</organism>
<dbReference type="AlphaFoldDB" id="A0A9P4MVP8"/>
<gene>
    <name evidence="1" type="ORF">CC78DRAFT_537256</name>
</gene>
<evidence type="ECO:0000313" key="2">
    <source>
        <dbReference type="Proteomes" id="UP000800093"/>
    </source>
</evidence>
<evidence type="ECO:0000313" key="1">
    <source>
        <dbReference type="EMBL" id="KAF2259260.1"/>
    </source>
</evidence>
<reference evidence="2" key="1">
    <citation type="journal article" date="2020" name="Stud. Mycol.">
        <title>101 Dothideomycetes genomes: A test case for predicting lifestyles and emergence of pathogens.</title>
        <authorList>
            <person name="Haridas S."/>
            <person name="Albert R."/>
            <person name="Binder M."/>
            <person name="Bloem J."/>
            <person name="LaButti K."/>
            <person name="Salamov A."/>
            <person name="Andreopoulos B."/>
            <person name="Baker S."/>
            <person name="Barry K."/>
            <person name="Bills G."/>
            <person name="Bluhm B."/>
            <person name="Cannon C."/>
            <person name="Castanera R."/>
            <person name="Culley D."/>
            <person name="Daum C."/>
            <person name="Ezra D."/>
            <person name="Gonzalez J."/>
            <person name="Henrissat B."/>
            <person name="Kuo A."/>
            <person name="Liang C."/>
            <person name="Lipzen A."/>
            <person name="Lutzoni F."/>
            <person name="Magnuson J."/>
            <person name="Mondo S."/>
            <person name="Nolan M."/>
            <person name="Ohm R."/>
            <person name="Pangilinan J."/>
            <person name="Park H.-J."/>
            <person name="Ramirez L."/>
            <person name="Alfaro M."/>
            <person name="Sun H."/>
            <person name="Tritt A."/>
            <person name="Yoshinaga Y."/>
            <person name="Zwiers L.-H."/>
            <person name="Turgeon B."/>
            <person name="Goodwin S."/>
            <person name="Spatafora J."/>
            <person name="Crous P."/>
            <person name="Grigoriev I."/>
        </authorList>
    </citation>
    <scope>NUCLEOTIDE SEQUENCE [LARGE SCALE GENOMIC DNA]</scope>
    <source>
        <strain evidence="2">CBS 304.66</strain>
    </source>
</reference>
<comment type="caution">
    <text evidence="1">The sequence shown here is derived from an EMBL/GenBank/DDBJ whole genome shotgun (WGS) entry which is preliminary data.</text>
</comment>
<proteinExistence type="predicted"/>